<keyword evidence="2" id="KW-1133">Transmembrane helix</keyword>
<reference evidence="4" key="1">
    <citation type="submission" date="2016-11" db="UniProtKB">
        <authorList>
            <consortium name="WormBaseParasite"/>
        </authorList>
    </citation>
    <scope>IDENTIFICATION</scope>
</reference>
<keyword evidence="2" id="KW-0812">Transmembrane</keyword>
<dbReference type="Proteomes" id="UP000095280">
    <property type="component" value="Unplaced"/>
</dbReference>
<evidence type="ECO:0000256" key="2">
    <source>
        <dbReference type="SAM" id="Phobius"/>
    </source>
</evidence>
<name>A0A1I8IKP9_9PLAT</name>
<accession>A0A1I8IKP9</accession>
<keyword evidence="2" id="KW-0472">Membrane</keyword>
<evidence type="ECO:0000313" key="4">
    <source>
        <dbReference type="WBParaSite" id="maker-uti_cns_0013412-snap-gene-0.2-mRNA-1"/>
    </source>
</evidence>
<feature type="compositionally biased region" description="Polar residues" evidence="1">
    <location>
        <begin position="257"/>
        <end position="270"/>
    </location>
</feature>
<sequence length="290" mass="31097">LPDEFTLRNDEVDRFDVRAPAGCAGSSEGAASGVEMASEAAAAAALSWEQERLQWLVVTPPNARNVQLNCTSEYIYPFRLLNDSSIIGALGSPVQQQVWWILPDGRVANETYNDGNRQVVDRGVGLQVQDVTESVFGLYHCAVRAATYINDTLLNYTVNSVYYYKRGLNLYGADLYGGDLWAKYQRNTLIGSLTAGIFLILVAAYALLDRFGVLAKCFGSNAVEAAPSVVEIGEGSPKAAEAKSAEANAPDADANELSPTASAVETSRASVRSRKSDKVAPAETEAETVA</sequence>
<evidence type="ECO:0000256" key="1">
    <source>
        <dbReference type="SAM" id="MobiDB-lite"/>
    </source>
</evidence>
<evidence type="ECO:0000313" key="3">
    <source>
        <dbReference type="Proteomes" id="UP000095280"/>
    </source>
</evidence>
<keyword evidence="3" id="KW-1185">Reference proteome</keyword>
<dbReference type="AlphaFoldDB" id="A0A1I8IKP9"/>
<organism evidence="3 4">
    <name type="scientific">Macrostomum lignano</name>
    <dbReference type="NCBI Taxonomy" id="282301"/>
    <lineage>
        <taxon>Eukaryota</taxon>
        <taxon>Metazoa</taxon>
        <taxon>Spiralia</taxon>
        <taxon>Lophotrochozoa</taxon>
        <taxon>Platyhelminthes</taxon>
        <taxon>Rhabditophora</taxon>
        <taxon>Macrostomorpha</taxon>
        <taxon>Macrostomida</taxon>
        <taxon>Macrostomidae</taxon>
        <taxon>Macrostomum</taxon>
    </lineage>
</organism>
<feature type="compositionally biased region" description="Low complexity" evidence="1">
    <location>
        <begin position="281"/>
        <end position="290"/>
    </location>
</feature>
<feature type="region of interest" description="Disordered" evidence="1">
    <location>
        <begin position="240"/>
        <end position="290"/>
    </location>
</feature>
<protein>
    <submittedName>
        <fullName evidence="4">Ig-like domain-containing protein</fullName>
    </submittedName>
</protein>
<proteinExistence type="predicted"/>
<feature type="transmembrane region" description="Helical" evidence="2">
    <location>
        <begin position="189"/>
        <end position="208"/>
    </location>
</feature>
<dbReference type="WBParaSite" id="maker-uti_cns_0013412-snap-gene-0.2-mRNA-1">
    <property type="protein sequence ID" value="maker-uti_cns_0013412-snap-gene-0.2-mRNA-1"/>
    <property type="gene ID" value="maker-uti_cns_0013412-snap-gene-0.2"/>
</dbReference>